<name>A0ABZ2C689_9BACI</name>
<dbReference type="PANTHER" id="PTHR32332">
    <property type="entry name" value="2-NITROPROPANE DIOXYGENASE"/>
    <property type="match status" value="1"/>
</dbReference>
<evidence type="ECO:0000256" key="4">
    <source>
        <dbReference type="ARBA" id="ARBA00022643"/>
    </source>
</evidence>
<evidence type="ECO:0000256" key="2">
    <source>
        <dbReference type="ARBA" id="ARBA00013457"/>
    </source>
</evidence>
<proteinExistence type="predicted"/>
<dbReference type="PANTHER" id="PTHR32332:SF18">
    <property type="entry name" value="2-NITROPROPANE DIOXYGENASE"/>
    <property type="match status" value="1"/>
</dbReference>
<dbReference type="SUPFAM" id="SSF51412">
    <property type="entry name" value="Inosine monophosphate dehydrogenase (IMPDH)"/>
    <property type="match status" value="1"/>
</dbReference>
<dbReference type="Gene3D" id="3.20.20.70">
    <property type="entry name" value="Aldolase class I"/>
    <property type="match status" value="1"/>
</dbReference>
<dbReference type="Proteomes" id="UP001357223">
    <property type="component" value="Chromosome"/>
</dbReference>
<dbReference type="RefSeq" id="WP_338447843.1">
    <property type="nucleotide sequence ID" value="NZ_CP137640.1"/>
</dbReference>
<evidence type="ECO:0000256" key="3">
    <source>
        <dbReference type="ARBA" id="ARBA00022630"/>
    </source>
</evidence>
<keyword evidence="6" id="KW-0503">Monooxygenase</keyword>
<sequence>MKRGLLMNFLQLQIGHMTPKLPILQGGMGVGISLSKLASAVANAGGIGIISGTGISVEEMKKQIKIAKAAVKGRGYIGVNVLFALNDFAEKMKAALEEKVDFIISGAGISRDMYAWGREAGIPVLSIVSSAKLARISQKLGAAAVVVEGFEAGGHLGTDRPMFDILPEVIEAVSIPVIAAGGIMYGEDIAKALKMGASGVQMGTRFVASHECDAPLAFKQKYVNAGQADTLLVKTTVGLHGRVIANSFSDRIAGEKKLKIEKCLDCLKNCSYRFCTLDSLYKVAAGDVENGLVFAGARVHEIKEILSVQQIMDNLSHEYKMAVKQGEISSMNNLVCSK</sequence>
<dbReference type="InterPro" id="IPR013785">
    <property type="entry name" value="Aldolase_TIM"/>
</dbReference>
<accession>A0ABZ2C689</accession>
<evidence type="ECO:0000313" key="6">
    <source>
        <dbReference type="EMBL" id="WVX78909.1"/>
    </source>
</evidence>
<dbReference type="Pfam" id="PF03060">
    <property type="entry name" value="NMO"/>
    <property type="match status" value="1"/>
</dbReference>
<dbReference type="GO" id="GO:0004497">
    <property type="term" value="F:monooxygenase activity"/>
    <property type="evidence" value="ECO:0007669"/>
    <property type="project" value="UniProtKB-KW"/>
</dbReference>
<evidence type="ECO:0000313" key="7">
    <source>
        <dbReference type="Proteomes" id="UP001357223"/>
    </source>
</evidence>
<dbReference type="EMBL" id="CP137640">
    <property type="protein sequence ID" value="WVX78909.1"/>
    <property type="molecule type" value="Genomic_DNA"/>
</dbReference>
<keyword evidence="5 6" id="KW-0560">Oxidoreductase</keyword>
<dbReference type="InterPro" id="IPR004136">
    <property type="entry name" value="NMO"/>
</dbReference>
<reference evidence="6 7" key="1">
    <citation type="submission" date="2023-10" db="EMBL/GenBank/DDBJ databases">
        <title>Niallia locisalis sp.nov. isolated from a salt pond sample.</title>
        <authorList>
            <person name="Li X.-J."/>
            <person name="Dong L."/>
        </authorList>
    </citation>
    <scope>NUCLEOTIDE SEQUENCE [LARGE SCALE GENOMIC DNA]</scope>
    <source>
        <strain evidence="6 7">DSM 29761</strain>
    </source>
</reference>
<dbReference type="CDD" id="cd04730">
    <property type="entry name" value="NPD_like"/>
    <property type="match status" value="1"/>
</dbReference>
<evidence type="ECO:0000256" key="1">
    <source>
        <dbReference type="ARBA" id="ARBA00003535"/>
    </source>
</evidence>
<keyword evidence="7" id="KW-1185">Reference proteome</keyword>
<comment type="function">
    <text evidence="1">Nitronate monooxygenase that uses molecular oxygen to catalyze the oxidative denitrification of alkyl nitronates. Acts on propionate 3-nitronate (P3N), the presumed physiological substrate. Probably functions in the detoxification of P3N, a metabolic poison produced by plants and fungi as a defense mechanism.</text>
</comment>
<keyword evidence="3" id="KW-0285">Flavoprotein</keyword>
<evidence type="ECO:0000256" key="5">
    <source>
        <dbReference type="ARBA" id="ARBA00023002"/>
    </source>
</evidence>
<protein>
    <recommendedName>
        <fullName evidence="2">Probable nitronate monooxygenase</fullName>
    </recommendedName>
</protein>
<organism evidence="6 7">
    <name type="scientific">Niallia oryzisoli</name>
    <dbReference type="NCBI Taxonomy" id="1737571"/>
    <lineage>
        <taxon>Bacteria</taxon>
        <taxon>Bacillati</taxon>
        <taxon>Bacillota</taxon>
        <taxon>Bacilli</taxon>
        <taxon>Bacillales</taxon>
        <taxon>Bacillaceae</taxon>
        <taxon>Niallia</taxon>
    </lineage>
</organism>
<gene>
    <name evidence="6" type="ORF">R4Z09_16505</name>
</gene>
<keyword evidence="4" id="KW-0288">FMN</keyword>